<comment type="caution">
    <text evidence="2">The sequence shown here is derived from an EMBL/GenBank/DDBJ whole genome shotgun (WGS) entry which is preliminary data.</text>
</comment>
<accession>A0ABW0W191</accession>
<proteinExistence type="predicted"/>
<dbReference type="SUPFAM" id="SSF55154">
    <property type="entry name" value="CYTH-like phosphatases"/>
    <property type="match status" value="1"/>
</dbReference>
<organism evidence="2 3">
    <name type="scientific">Paenibacillus solisilvae</name>
    <dbReference type="NCBI Taxonomy" id="2486751"/>
    <lineage>
        <taxon>Bacteria</taxon>
        <taxon>Bacillati</taxon>
        <taxon>Bacillota</taxon>
        <taxon>Bacilli</taxon>
        <taxon>Bacillales</taxon>
        <taxon>Paenibacillaceae</taxon>
        <taxon>Paenibacillus</taxon>
    </lineage>
</organism>
<keyword evidence="3" id="KW-1185">Reference proteome</keyword>
<evidence type="ECO:0000313" key="2">
    <source>
        <dbReference type="EMBL" id="MFC5650734.1"/>
    </source>
</evidence>
<dbReference type="SMART" id="SM01118">
    <property type="entry name" value="CYTH"/>
    <property type="match status" value="1"/>
</dbReference>
<dbReference type="InterPro" id="IPR033469">
    <property type="entry name" value="CYTH-like_dom_sf"/>
</dbReference>
<evidence type="ECO:0000313" key="3">
    <source>
        <dbReference type="Proteomes" id="UP001596047"/>
    </source>
</evidence>
<dbReference type="Pfam" id="PF01928">
    <property type="entry name" value="CYTH"/>
    <property type="match status" value="1"/>
</dbReference>
<dbReference type="PANTHER" id="PTHR40114">
    <property type="entry name" value="SLR0698 PROTEIN"/>
    <property type="match status" value="1"/>
</dbReference>
<evidence type="ECO:0000259" key="1">
    <source>
        <dbReference type="PROSITE" id="PS51707"/>
    </source>
</evidence>
<dbReference type="RefSeq" id="WP_379189314.1">
    <property type="nucleotide sequence ID" value="NZ_JBHSOW010000062.1"/>
</dbReference>
<name>A0ABW0W191_9BACL</name>
<reference evidence="3" key="1">
    <citation type="journal article" date="2019" name="Int. J. Syst. Evol. Microbiol.">
        <title>The Global Catalogue of Microorganisms (GCM) 10K type strain sequencing project: providing services to taxonomists for standard genome sequencing and annotation.</title>
        <authorList>
            <consortium name="The Broad Institute Genomics Platform"/>
            <consortium name="The Broad Institute Genome Sequencing Center for Infectious Disease"/>
            <person name="Wu L."/>
            <person name="Ma J."/>
        </authorList>
    </citation>
    <scope>NUCLEOTIDE SEQUENCE [LARGE SCALE GENOMIC DNA]</scope>
    <source>
        <strain evidence="3">CGMCC 1.3240</strain>
    </source>
</reference>
<dbReference type="InterPro" id="IPR012042">
    <property type="entry name" value="NeuTTM/CthTTM-like"/>
</dbReference>
<dbReference type="InterPro" id="IPR023577">
    <property type="entry name" value="CYTH_domain"/>
</dbReference>
<sequence>MPLEIERKFLLPEYPEQLIGEGKLMIQSEQRIEQTYLAIDADQELRVRRIVDLHTDEVQFTHTFKVGNGLKREEIEYSISEGIYEQITQAFQAVPLTKKRITAAWGDRIVEIDCYDQIQLMVLEVEFDTEEAATGFIAPDWFGRDISSEKQYSNKKVWRELQKKASKQTETVLQYAGNDGTAAALRMNID</sequence>
<dbReference type="Proteomes" id="UP001596047">
    <property type="component" value="Unassembled WGS sequence"/>
</dbReference>
<dbReference type="PANTHER" id="PTHR40114:SF1">
    <property type="entry name" value="SLR0698 PROTEIN"/>
    <property type="match status" value="1"/>
</dbReference>
<dbReference type="Gene3D" id="2.40.320.10">
    <property type="entry name" value="Hypothetical Protein Pfu-838710-001"/>
    <property type="match status" value="1"/>
</dbReference>
<dbReference type="PIRSF" id="PIRSF016487">
    <property type="entry name" value="CYTH_UCP016487"/>
    <property type="match status" value="1"/>
</dbReference>
<gene>
    <name evidence="2" type="ORF">ACFPYJ_16790</name>
</gene>
<dbReference type="PROSITE" id="PS51707">
    <property type="entry name" value="CYTH"/>
    <property type="match status" value="1"/>
</dbReference>
<dbReference type="EMBL" id="JBHSOW010000062">
    <property type="protein sequence ID" value="MFC5650734.1"/>
    <property type="molecule type" value="Genomic_DNA"/>
</dbReference>
<protein>
    <submittedName>
        <fullName evidence="2">CYTH domain-containing protein</fullName>
    </submittedName>
</protein>
<feature type="domain" description="CYTH" evidence="1">
    <location>
        <begin position="2"/>
        <end position="164"/>
    </location>
</feature>